<evidence type="ECO:0000313" key="1">
    <source>
        <dbReference type="EMBL" id="RZF39942.1"/>
    </source>
</evidence>
<comment type="caution">
    <text evidence="1">The sequence shown here is derived from an EMBL/GenBank/DDBJ whole genome shotgun (WGS) entry which is preliminary data.</text>
</comment>
<keyword evidence="2" id="KW-1185">Reference proteome</keyword>
<proteinExistence type="predicted"/>
<dbReference type="SMR" id="A0A482X2Q7"/>
<dbReference type="EMBL" id="QKKF02019433">
    <property type="protein sequence ID" value="RZF39942.1"/>
    <property type="molecule type" value="Genomic_DNA"/>
</dbReference>
<organism evidence="1 2">
    <name type="scientific">Laodelphax striatellus</name>
    <name type="common">Small brown planthopper</name>
    <name type="synonym">Delphax striatella</name>
    <dbReference type="NCBI Taxonomy" id="195883"/>
    <lineage>
        <taxon>Eukaryota</taxon>
        <taxon>Metazoa</taxon>
        <taxon>Ecdysozoa</taxon>
        <taxon>Arthropoda</taxon>
        <taxon>Hexapoda</taxon>
        <taxon>Insecta</taxon>
        <taxon>Pterygota</taxon>
        <taxon>Neoptera</taxon>
        <taxon>Paraneoptera</taxon>
        <taxon>Hemiptera</taxon>
        <taxon>Auchenorrhyncha</taxon>
        <taxon>Fulgoroidea</taxon>
        <taxon>Delphacidae</taxon>
        <taxon>Criomorphinae</taxon>
        <taxon>Laodelphax</taxon>
    </lineage>
</organism>
<reference evidence="1 2" key="1">
    <citation type="journal article" date="2017" name="Gigascience">
        <title>Genome sequence of the small brown planthopper, Laodelphax striatellus.</title>
        <authorList>
            <person name="Zhu J."/>
            <person name="Jiang F."/>
            <person name="Wang X."/>
            <person name="Yang P."/>
            <person name="Bao Y."/>
            <person name="Zhao W."/>
            <person name="Wang W."/>
            <person name="Lu H."/>
            <person name="Wang Q."/>
            <person name="Cui N."/>
            <person name="Li J."/>
            <person name="Chen X."/>
            <person name="Luo L."/>
            <person name="Yu J."/>
            <person name="Kang L."/>
            <person name="Cui F."/>
        </authorList>
    </citation>
    <scope>NUCLEOTIDE SEQUENCE [LARGE SCALE GENOMIC DNA]</scope>
    <source>
        <strain evidence="1">Lst14</strain>
    </source>
</reference>
<name>A0A482X2Q7_LAOST</name>
<evidence type="ECO:0000313" key="2">
    <source>
        <dbReference type="Proteomes" id="UP000291343"/>
    </source>
</evidence>
<accession>A0A482X2Q7</accession>
<protein>
    <submittedName>
        <fullName evidence="1">Uncharacterized protein</fullName>
    </submittedName>
</protein>
<dbReference type="InParanoid" id="A0A482X2Q7"/>
<dbReference type="Proteomes" id="UP000291343">
    <property type="component" value="Unassembled WGS sequence"/>
</dbReference>
<dbReference type="OrthoDB" id="6623408at2759"/>
<dbReference type="AlphaFoldDB" id="A0A482X2Q7"/>
<gene>
    <name evidence="1" type="ORF">LSTR_LSTR002345</name>
</gene>
<sequence>MQGFSLDPRLGEDGDHHRNLGMATVTSEIQRFAIKQEERLHQHVNVEAIQLLHVHGMKRRKNRHTNQFSVE</sequence>